<feature type="transmembrane region" description="Helical" evidence="1">
    <location>
        <begin position="164"/>
        <end position="183"/>
    </location>
</feature>
<proteinExistence type="predicted"/>
<dbReference type="RefSeq" id="WP_265618509.1">
    <property type="nucleotide sequence ID" value="NZ_JAPFRD010000012.1"/>
</dbReference>
<sequence>MQQFDYIIPFISIIYGIAIADLLSSIYRLVEERQHVRMHPVPFVWAAVCFTAIINGWWAFFQIMENFKVTSAGNLFVLSLLPTLTFLFSSAVLPNRIGESCDLWQFYRKNRVIFFSTFAAYLLSVPIILYGLFDHFNQLYVISQLVGCLLLFLCITIEKPWLHWIISLYFAYNIGAGLFNQTLTNLA</sequence>
<accession>A0ABT3PAU9</accession>
<feature type="transmembrane region" description="Helical" evidence="1">
    <location>
        <begin position="42"/>
        <end position="60"/>
    </location>
</feature>
<feature type="transmembrane region" description="Helical" evidence="1">
    <location>
        <begin position="113"/>
        <end position="133"/>
    </location>
</feature>
<protein>
    <submittedName>
        <fullName evidence="2">Uncharacterized protein</fullName>
    </submittedName>
</protein>
<keyword evidence="3" id="KW-1185">Reference proteome</keyword>
<comment type="caution">
    <text evidence="2">The sequence shown here is derived from an EMBL/GenBank/DDBJ whole genome shotgun (WGS) entry which is preliminary data.</text>
</comment>
<reference evidence="2" key="1">
    <citation type="submission" date="2022-11" db="EMBL/GenBank/DDBJ databases">
        <title>Alteromonas sp. nov., isolated from sea water of the Qingdao.</title>
        <authorList>
            <person name="Wang Q."/>
        </authorList>
    </citation>
    <scope>NUCLEOTIDE SEQUENCE</scope>
    <source>
        <strain evidence="2">ASW11-7</strain>
    </source>
</reference>
<organism evidence="2 3">
    <name type="scientific">Alteromonas aquimaris</name>
    <dbReference type="NCBI Taxonomy" id="2998417"/>
    <lineage>
        <taxon>Bacteria</taxon>
        <taxon>Pseudomonadati</taxon>
        <taxon>Pseudomonadota</taxon>
        <taxon>Gammaproteobacteria</taxon>
        <taxon>Alteromonadales</taxon>
        <taxon>Alteromonadaceae</taxon>
        <taxon>Alteromonas/Salinimonas group</taxon>
        <taxon>Alteromonas</taxon>
    </lineage>
</organism>
<feature type="transmembrane region" description="Helical" evidence="1">
    <location>
        <begin position="72"/>
        <end position="93"/>
    </location>
</feature>
<keyword evidence="1" id="KW-0472">Membrane</keyword>
<keyword evidence="1" id="KW-0812">Transmembrane</keyword>
<evidence type="ECO:0000256" key="1">
    <source>
        <dbReference type="SAM" id="Phobius"/>
    </source>
</evidence>
<name>A0ABT3PAU9_9ALTE</name>
<feature type="transmembrane region" description="Helical" evidence="1">
    <location>
        <begin position="6"/>
        <end position="30"/>
    </location>
</feature>
<gene>
    <name evidence="2" type="ORF">OPS25_14235</name>
</gene>
<keyword evidence="1" id="KW-1133">Transmembrane helix</keyword>
<evidence type="ECO:0000313" key="3">
    <source>
        <dbReference type="Proteomes" id="UP001142810"/>
    </source>
</evidence>
<feature type="transmembrane region" description="Helical" evidence="1">
    <location>
        <begin position="139"/>
        <end position="157"/>
    </location>
</feature>
<dbReference type="EMBL" id="JAPFRD010000012">
    <property type="protein sequence ID" value="MCW8109665.1"/>
    <property type="molecule type" value="Genomic_DNA"/>
</dbReference>
<evidence type="ECO:0000313" key="2">
    <source>
        <dbReference type="EMBL" id="MCW8109665.1"/>
    </source>
</evidence>
<dbReference type="Proteomes" id="UP001142810">
    <property type="component" value="Unassembled WGS sequence"/>
</dbReference>